<accession>A0A9P4NG38</accession>
<evidence type="ECO:0000313" key="2">
    <source>
        <dbReference type="EMBL" id="KAF2420189.1"/>
    </source>
</evidence>
<evidence type="ECO:0000256" key="1">
    <source>
        <dbReference type="SAM" id="Phobius"/>
    </source>
</evidence>
<keyword evidence="1" id="KW-0472">Membrane</keyword>
<protein>
    <submittedName>
        <fullName evidence="2">Uncharacterized protein</fullName>
    </submittedName>
</protein>
<name>A0A9P4NG38_9PEZI</name>
<comment type="caution">
    <text evidence="2">The sequence shown here is derived from an EMBL/GenBank/DDBJ whole genome shotgun (WGS) entry which is preliminary data.</text>
</comment>
<keyword evidence="1" id="KW-1133">Transmembrane helix</keyword>
<gene>
    <name evidence="2" type="ORF">EJ08DRAFT_683413</name>
</gene>
<evidence type="ECO:0000313" key="3">
    <source>
        <dbReference type="Proteomes" id="UP000800235"/>
    </source>
</evidence>
<dbReference type="Proteomes" id="UP000800235">
    <property type="component" value="Unassembled WGS sequence"/>
</dbReference>
<reference evidence="2" key="1">
    <citation type="journal article" date="2020" name="Stud. Mycol.">
        <title>101 Dothideomycetes genomes: a test case for predicting lifestyles and emergence of pathogens.</title>
        <authorList>
            <person name="Haridas S."/>
            <person name="Albert R."/>
            <person name="Binder M."/>
            <person name="Bloem J."/>
            <person name="Labutti K."/>
            <person name="Salamov A."/>
            <person name="Andreopoulos B."/>
            <person name="Baker S."/>
            <person name="Barry K."/>
            <person name="Bills G."/>
            <person name="Bluhm B."/>
            <person name="Cannon C."/>
            <person name="Castanera R."/>
            <person name="Culley D."/>
            <person name="Daum C."/>
            <person name="Ezra D."/>
            <person name="Gonzalez J."/>
            <person name="Henrissat B."/>
            <person name="Kuo A."/>
            <person name="Liang C."/>
            <person name="Lipzen A."/>
            <person name="Lutzoni F."/>
            <person name="Magnuson J."/>
            <person name="Mondo S."/>
            <person name="Nolan M."/>
            <person name="Ohm R."/>
            <person name="Pangilinan J."/>
            <person name="Park H.-J."/>
            <person name="Ramirez L."/>
            <person name="Alfaro M."/>
            <person name="Sun H."/>
            <person name="Tritt A."/>
            <person name="Yoshinaga Y."/>
            <person name="Zwiers L.-H."/>
            <person name="Turgeon B."/>
            <person name="Goodwin S."/>
            <person name="Spatafora J."/>
            <person name="Crous P."/>
            <person name="Grigoriev I."/>
        </authorList>
    </citation>
    <scope>NUCLEOTIDE SEQUENCE</scope>
    <source>
        <strain evidence="2">CBS 130266</strain>
    </source>
</reference>
<organism evidence="2 3">
    <name type="scientific">Tothia fuscella</name>
    <dbReference type="NCBI Taxonomy" id="1048955"/>
    <lineage>
        <taxon>Eukaryota</taxon>
        <taxon>Fungi</taxon>
        <taxon>Dikarya</taxon>
        <taxon>Ascomycota</taxon>
        <taxon>Pezizomycotina</taxon>
        <taxon>Dothideomycetes</taxon>
        <taxon>Pleosporomycetidae</taxon>
        <taxon>Venturiales</taxon>
        <taxon>Cylindrosympodiaceae</taxon>
        <taxon>Tothia</taxon>
    </lineage>
</organism>
<dbReference type="OrthoDB" id="5376804at2759"/>
<keyword evidence="1" id="KW-0812">Transmembrane</keyword>
<sequence length="396" mass="43653">MHKTKIYQPEYELLFYFTGPQLVIHGALAPPSIMVGGQEAMITSNDLSSWTFDGIEVIGGVNVLALTNNKTEVATPKMIPTNGKSAYCSSQGAFAVECGIYPCVGSYKANIYRGNFEETLINTEPPFGRQKCFGMIKPSCLTEAQRRNVAKEGTPLSDADDWVPFCNSASFGISPDCYFELSQPSYYMLAGYFSSTLGSVSGGDTRIFNASVTAQNMTDVWSTVSGSAFLQNLYQSGNINIASYSTQISRMANSMTAFMRQNGAEGTTRSQRGRLVKTTTCVNVRWGWIALPATLALFTWIFLAFVIYISSFRSEGFVWKSSSLVVSYHGLYLEQEGLELNVDSDAAMMRTAKGMMVKMNKDDIQSRLIPTDHAESLMGLCRRHASVLQTNAQKFR</sequence>
<dbReference type="PANTHER" id="PTHR35394:SF5">
    <property type="entry name" value="DUF3176 DOMAIN-CONTAINING PROTEIN"/>
    <property type="match status" value="1"/>
</dbReference>
<dbReference type="EMBL" id="MU007112">
    <property type="protein sequence ID" value="KAF2420189.1"/>
    <property type="molecule type" value="Genomic_DNA"/>
</dbReference>
<keyword evidence="3" id="KW-1185">Reference proteome</keyword>
<dbReference type="AlphaFoldDB" id="A0A9P4NG38"/>
<proteinExistence type="predicted"/>
<dbReference type="PANTHER" id="PTHR35394">
    <property type="entry name" value="DUF3176 DOMAIN-CONTAINING PROTEIN"/>
    <property type="match status" value="1"/>
</dbReference>
<feature type="transmembrane region" description="Helical" evidence="1">
    <location>
        <begin position="286"/>
        <end position="310"/>
    </location>
</feature>